<dbReference type="Gene3D" id="2.30.30.170">
    <property type="match status" value="1"/>
</dbReference>
<dbReference type="EMBL" id="ASWJ01000005">
    <property type="protein sequence ID" value="EOW84102.1"/>
    <property type="molecule type" value="Genomic_DNA"/>
</dbReference>
<evidence type="ECO:0000256" key="8">
    <source>
        <dbReference type="SAM" id="MobiDB-lite"/>
    </source>
</evidence>
<feature type="region of interest" description="Disordered" evidence="8">
    <location>
        <begin position="47"/>
        <end position="162"/>
    </location>
</feature>
<feature type="domain" description="L,D-TPase catalytic" evidence="9">
    <location>
        <begin position="298"/>
        <end position="423"/>
    </location>
</feature>
<dbReference type="CDD" id="cd16913">
    <property type="entry name" value="YkuD_like"/>
    <property type="match status" value="1"/>
</dbReference>
<evidence type="ECO:0000256" key="7">
    <source>
        <dbReference type="PROSITE-ProRule" id="PRU01373"/>
    </source>
</evidence>
<keyword evidence="11" id="KW-1185">Reference proteome</keyword>
<dbReference type="PROSITE" id="PS52029">
    <property type="entry name" value="LD_TPASE"/>
    <property type="match status" value="1"/>
</dbReference>
<dbReference type="Pfam" id="PF03734">
    <property type="entry name" value="YkuD"/>
    <property type="match status" value="1"/>
</dbReference>
<dbReference type="GO" id="GO:0016740">
    <property type="term" value="F:transferase activity"/>
    <property type="evidence" value="ECO:0007669"/>
    <property type="project" value="UniProtKB-KW"/>
</dbReference>
<dbReference type="InterPro" id="IPR005490">
    <property type="entry name" value="LD_TPept_cat_dom"/>
</dbReference>
<dbReference type="UniPathway" id="UPA00219"/>
<dbReference type="Proteomes" id="UP000014113">
    <property type="component" value="Unassembled WGS sequence"/>
</dbReference>
<dbReference type="Pfam" id="PF13457">
    <property type="entry name" value="GW"/>
    <property type="match status" value="1"/>
</dbReference>
<dbReference type="InterPro" id="IPR025987">
    <property type="entry name" value="GW_dom"/>
</dbReference>
<dbReference type="RefSeq" id="WP_016183731.1">
    <property type="nucleotide sequence ID" value="NZ_JXKI01000005.1"/>
</dbReference>
<keyword evidence="4 7" id="KW-0133">Cell shape</keyword>
<proteinExistence type="predicted"/>
<dbReference type="SUPFAM" id="SSF82057">
    <property type="entry name" value="Prokaryotic SH3-related domain"/>
    <property type="match status" value="1"/>
</dbReference>
<feature type="compositionally biased region" description="Basic and acidic residues" evidence="8">
    <location>
        <begin position="96"/>
        <end position="123"/>
    </location>
</feature>
<dbReference type="OrthoDB" id="2173042at2"/>
<dbReference type="AlphaFoldDB" id="S1N543"/>
<accession>S1N543</accession>
<evidence type="ECO:0000313" key="11">
    <source>
        <dbReference type="Proteomes" id="UP000014113"/>
    </source>
</evidence>
<feature type="active site" description="Proton donor/acceptor" evidence="7">
    <location>
        <position position="369"/>
    </location>
</feature>
<dbReference type="GO" id="GO:0018104">
    <property type="term" value="P:peptidoglycan-protein cross-linking"/>
    <property type="evidence" value="ECO:0007669"/>
    <property type="project" value="TreeGrafter"/>
</dbReference>
<feature type="compositionally biased region" description="Low complexity" evidence="8">
    <location>
        <begin position="150"/>
        <end position="159"/>
    </location>
</feature>
<protein>
    <recommendedName>
        <fullName evidence="9">L,D-TPase catalytic domain-containing protein</fullName>
    </recommendedName>
</protein>
<feature type="compositionally biased region" description="Low complexity" evidence="8">
    <location>
        <begin position="124"/>
        <end position="135"/>
    </location>
</feature>
<dbReference type="Gene3D" id="2.40.440.10">
    <property type="entry name" value="L,D-transpeptidase catalytic domain-like"/>
    <property type="match status" value="1"/>
</dbReference>
<keyword evidence="3" id="KW-0732">Signal</keyword>
<evidence type="ECO:0000256" key="5">
    <source>
        <dbReference type="ARBA" id="ARBA00022984"/>
    </source>
</evidence>
<dbReference type="STRING" id="1121865.OMW_01618"/>
<feature type="compositionally biased region" description="Basic and acidic residues" evidence="8">
    <location>
        <begin position="75"/>
        <end position="85"/>
    </location>
</feature>
<dbReference type="GO" id="GO:0071972">
    <property type="term" value="F:peptidoglycan L,D-transpeptidase activity"/>
    <property type="evidence" value="ECO:0007669"/>
    <property type="project" value="TreeGrafter"/>
</dbReference>
<name>S1N543_9ENTE</name>
<dbReference type="PANTHER" id="PTHR30582:SF2">
    <property type="entry name" value="L,D-TRANSPEPTIDASE YCIB-RELATED"/>
    <property type="match status" value="1"/>
</dbReference>
<comment type="pathway">
    <text evidence="1 7">Cell wall biogenesis; peptidoglycan biosynthesis.</text>
</comment>
<keyword evidence="5 7" id="KW-0573">Peptidoglycan synthesis</keyword>
<dbReference type="GO" id="GO:0071555">
    <property type="term" value="P:cell wall organization"/>
    <property type="evidence" value="ECO:0007669"/>
    <property type="project" value="UniProtKB-UniRule"/>
</dbReference>
<feature type="active site" description="Nucleophile" evidence="7">
    <location>
        <position position="399"/>
    </location>
</feature>
<feature type="compositionally biased region" description="Low complexity" evidence="8">
    <location>
        <begin position="51"/>
        <end position="74"/>
    </location>
</feature>
<dbReference type="GO" id="GO:0008360">
    <property type="term" value="P:regulation of cell shape"/>
    <property type="evidence" value="ECO:0007669"/>
    <property type="project" value="UniProtKB-UniRule"/>
</dbReference>
<comment type="caution">
    <text evidence="10">The sequence shown here is derived from an EMBL/GenBank/DDBJ whole genome shotgun (WGS) entry which is preliminary data.</text>
</comment>
<evidence type="ECO:0000256" key="6">
    <source>
        <dbReference type="ARBA" id="ARBA00023316"/>
    </source>
</evidence>
<keyword evidence="6 7" id="KW-0961">Cell wall biogenesis/degradation</keyword>
<reference evidence="10 11" key="1">
    <citation type="submission" date="2013-03" db="EMBL/GenBank/DDBJ databases">
        <title>The Genome Sequence of Enterococcus columbae ATCC_51263 (PacBio/Illumina hybrid assembly).</title>
        <authorList>
            <consortium name="The Broad Institute Genomics Platform"/>
            <consortium name="The Broad Institute Genome Sequencing Center for Infectious Disease"/>
            <person name="Earl A."/>
            <person name="Russ C."/>
            <person name="Gilmore M."/>
            <person name="Surin D."/>
            <person name="Walker B."/>
            <person name="Young S."/>
            <person name="Zeng Q."/>
            <person name="Gargeya S."/>
            <person name="Fitzgerald M."/>
            <person name="Haas B."/>
            <person name="Abouelleil A."/>
            <person name="Allen A.W."/>
            <person name="Alvarado L."/>
            <person name="Arachchi H.M."/>
            <person name="Berlin A.M."/>
            <person name="Chapman S.B."/>
            <person name="Gainer-Dewar J."/>
            <person name="Goldberg J."/>
            <person name="Griggs A."/>
            <person name="Gujja S."/>
            <person name="Hansen M."/>
            <person name="Howarth C."/>
            <person name="Imamovic A."/>
            <person name="Ireland A."/>
            <person name="Larimer J."/>
            <person name="McCowan C."/>
            <person name="Murphy C."/>
            <person name="Pearson M."/>
            <person name="Poon T.W."/>
            <person name="Priest M."/>
            <person name="Roberts A."/>
            <person name="Saif S."/>
            <person name="Shea T."/>
            <person name="Sisk P."/>
            <person name="Sykes S."/>
            <person name="Wortman J."/>
            <person name="Nusbaum C."/>
            <person name="Birren B."/>
        </authorList>
    </citation>
    <scope>NUCLEOTIDE SEQUENCE [LARGE SCALE GENOMIC DNA]</scope>
    <source>
        <strain evidence="10 11">ATCC 51263</strain>
    </source>
</reference>
<sequence>MKKFALYLIILALAFGGGMFLENIFANDAFKADADKKAEWTSASVKQSSIATTSSKESMTTKETTSSSSTAIASKSKENRTEKSVESSSVSTSKKTTKDTISKARDTKSSQATKETKETKETKTSVSTTQSSTQTTKERTKTAQPVQKKQSQAQTTTSSMQPVIQVAPKAELKALQTIQLQSQNEHFTNSNAAFAFRDLTPTVNHEQKVNHLYLTTNAVIYQNPSTKALKVADGAKYRGFTAISRKSVENEMGIWYQVAFPDTVIGWVQAKQTQNRNQDYYFYTTGGPKPNLALVEDLAIEVSIAKKRVYVKSGDQIIYTMLCQTARAGYETPTGHYQVNDYRATSFWSTFGGADYAVGWKDGGLYLFHSIDKATNEGPYVQSQGLKLGVTRIGTSHGCIQLAIEDAKWFYQQLPVGTPVSVF</sequence>
<evidence type="ECO:0000259" key="9">
    <source>
        <dbReference type="PROSITE" id="PS52029"/>
    </source>
</evidence>
<evidence type="ECO:0000256" key="3">
    <source>
        <dbReference type="ARBA" id="ARBA00022729"/>
    </source>
</evidence>
<dbReference type="InterPro" id="IPR038200">
    <property type="entry name" value="GW_dom_sf"/>
</dbReference>
<dbReference type="InterPro" id="IPR038063">
    <property type="entry name" value="Transpep_catalytic_dom"/>
</dbReference>
<dbReference type="PATRIC" id="fig|1121865.3.peg.1560"/>
<dbReference type="eggNOG" id="COG1376">
    <property type="taxonomic scope" value="Bacteria"/>
</dbReference>
<organism evidence="10 11">
    <name type="scientific">Enterococcus columbae DSM 7374 = ATCC 51263</name>
    <dbReference type="NCBI Taxonomy" id="1121865"/>
    <lineage>
        <taxon>Bacteria</taxon>
        <taxon>Bacillati</taxon>
        <taxon>Bacillota</taxon>
        <taxon>Bacilli</taxon>
        <taxon>Lactobacillales</taxon>
        <taxon>Enterococcaceae</taxon>
        <taxon>Enterococcus</taxon>
    </lineage>
</organism>
<dbReference type="SUPFAM" id="SSF141523">
    <property type="entry name" value="L,D-transpeptidase catalytic domain-like"/>
    <property type="match status" value="1"/>
</dbReference>
<dbReference type="InterPro" id="IPR050979">
    <property type="entry name" value="LD-transpeptidase"/>
</dbReference>
<evidence type="ECO:0000256" key="4">
    <source>
        <dbReference type="ARBA" id="ARBA00022960"/>
    </source>
</evidence>
<gene>
    <name evidence="10" type="ORF">I568_01261</name>
</gene>
<dbReference type="GO" id="GO:0005576">
    <property type="term" value="C:extracellular region"/>
    <property type="evidence" value="ECO:0007669"/>
    <property type="project" value="TreeGrafter"/>
</dbReference>
<evidence type="ECO:0000256" key="2">
    <source>
        <dbReference type="ARBA" id="ARBA00022679"/>
    </source>
</evidence>
<evidence type="ECO:0000313" key="10">
    <source>
        <dbReference type="EMBL" id="EOW84102.1"/>
    </source>
</evidence>
<evidence type="ECO:0000256" key="1">
    <source>
        <dbReference type="ARBA" id="ARBA00004752"/>
    </source>
</evidence>
<keyword evidence="2" id="KW-0808">Transferase</keyword>
<dbReference type="PANTHER" id="PTHR30582">
    <property type="entry name" value="L,D-TRANSPEPTIDASE"/>
    <property type="match status" value="1"/>
</dbReference>